<dbReference type="Proteomes" id="UP001165240">
    <property type="component" value="Unassembled WGS sequence"/>
</dbReference>
<evidence type="ECO:0000313" key="2">
    <source>
        <dbReference type="EMBL" id="GMG72636.1"/>
    </source>
</evidence>
<feature type="domain" description="Glycosyltransferase 2-like" evidence="1">
    <location>
        <begin position="6"/>
        <end position="110"/>
    </location>
</feature>
<gene>
    <name evidence="2" type="ORF">ShirakiTB12_11040</name>
</gene>
<dbReference type="InterPro" id="IPR001173">
    <property type="entry name" value="Glyco_trans_2-like"/>
</dbReference>
<sequence length="290" mass="33323">MNDIAILMCCYNRKDKTIRAIKEIYNQVLDKRFNIDIYLLDDGSVDGTEEAVTKEFPEVNIVKGDGSYFWNGGMRAAYYKAKQKRYSFYVWMNDDTFIYKESIAKLLDAYLIMGKKSNQAPTIVVGTTVNSKGDITYGGVQKHSRLRPIKYNIVIPHHSNIKSCDTFNGNIVLIDARAYNLVENLDPNFVHGMGDFDFGLRAKKAGAKLFVSPGILGVCEKNPVQGTYNDTNLSLKEGLRILYSIKGLPVKQWYLFTKRHAGLIWFFYFAKPYVEYIPKFVFKKYLKLNR</sequence>
<reference evidence="2" key="1">
    <citation type="journal article" date="2024" name="Appl Microbiol">
        <title>Effect of kuratsuki Bacillus and Priestia on Taste of Sake.</title>
        <authorList>
            <person name="Kobayashi K."/>
            <person name="Nishida H."/>
        </authorList>
    </citation>
    <scope>NUCLEOTIDE SEQUENCE</scope>
    <source>
        <strain evidence="2">B-12</strain>
    </source>
</reference>
<accession>A0AAX6BFV5</accession>
<proteinExistence type="predicted"/>
<dbReference type="PANTHER" id="PTHR43685">
    <property type="entry name" value="GLYCOSYLTRANSFERASE"/>
    <property type="match status" value="1"/>
</dbReference>
<comment type="caution">
    <text evidence="2">The sequence shown here is derived from an EMBL/GenBank/DDBJ whole genome shotgun (WGS) entry which is preliminary data.</text>
</comment>
<dbReference type="Gene3D" id="3.90.550.10">
    <property type="entry name" value="Spore Coat Polysaccharide Biosynthesis Protein SpsA, Chain A"/>
    <property type="match status" value="1"/>
</dbReference>
<dbReference type="InterPro" id="IPR050834">
    <property type="entry name" value="Glycosyltransf_2"/>
</dbReference>
<dbReference type="PANTHER" id="PTHR43685:SF3">
    <property type="entry name" value="SLR2126 PROTEIN"/>
    <property type="match status" value="1"/>
</dbReference>
<name>A0AAX6BFV5_PRIMG</name>
<dbReference type="EMBL" id="BSYK01000001">
    <property type="protein sequence ID" value="GMG72636.1"/>
    <property type="molecule type" value="Genomic_DNA"/>
</dbReference>
<dbReference type="Pfam" id="PF00535">
    <property type="entry name" value="Glycos_transf_2"/>
    <property type="match status" value="1"/>
</dbReference>
<organism evidence="2 3">
    <name type="scientific">Priestia megaterium</name>
    <name type="common">Bacillus megaterium</name>
    <dbReference type="NCBI Taxonomy" id="1404"/>
    <lineage>
        <taxon>Bacteria</taxon>
        <taxon>Bacillati</taxon>
        <taxon>Bacillota</taxon>
        <taxon>Bacilli</taxon>
        <taxon>Bacillales</taxon>
        <taxon>Bacillaceae</taxon>
        <taxon>Priestia</taxon>
    </lineage>
</organism>
<dbReference type="RefSeq" id="WP_310876362.1">
    <property type="nucleotide sequence ID" value="NZ_BSYK01000001.1"/>
</dbReference>
<evidence type="ECO:0000313" key="3">
    <source>
        <dbReference type="Proteomes" id="UP001165240"/>
    </source>
</evidence>
<dbReference type="InterPro" id="IPR029044">
    <property type="entry name" value="Nucleotide-diphossugar_trans"/>
</dbReference>
<protein>
    <recommendedName>
        <fullName evidence="1">Glycosyltransferase 2-like domain-containing protein</fullName>
    </recommendedName>
</protein>
<dbReference type="SUPFAM" id="SSF53448">
    <property type="entry name" value="Nucleotide-diphospho-sugar transferases"/>
    <property type="match status" value="1"/>
</dbReference>
<dbReference type="AlphaFoldDB" id="A0AAX6BFV5"/>
<evidence type="ECO:0000259" key="1">
    <source>
        <dbReference type="Pfam" id="PF00535"/>
    </source>
</evidence>